<dbReference type="Pfam" id="PF05168">
    <property type="entry name" value="HEPN"/>
    <property type="match status" value="1"/>
</dbReference>
<reference evidence="3 5" key="1">
    <citation type="journal article" date="2016" name="Int. J. Syst. Evol. Microbiol.">
        <title>Methanosarcina flavescens sp. nov., a methanogenic archaeon isolated from a full-scale anaerobic digester.</title>
        <authorList>
            <person name="Kern T."/>
            <person name="Fischer M.A."/>
            <person name="Deppenmeier U."/>
            <person name="Schmitz R.A."/>
            <person name="Rother M."/>
        </authorList>
    </citation>
    <scope>NUCLEOTIDE SEQUENCE [LARGE SCALE GENOMIC DNA]</scope>
    <source>
        <strain evidence="3 5">E03.2</strain>
    </source>
</reference>
<dbReference type="AlphaFoldDB" id="A0A660HP67"/>
<dbReference type="Proteomes" id="UP000053087">
    <property type="component" value="Chromosome"/>
</dbReference>
<feature type="domain" description="HEPN" evidence="2">
    <location>
        <begin position="26"/>
        <end position="136"/>
    </location>
</feature>
<dbReference type="Gene3D" id="1.20.120.330">
    <property type="entry name" value="Nucleotidyltransferases domain 2"/>
    <property type="match status" value="1"/>
</dbReference>
<evidence type="ECO:0000259" key="2">
    <source>
        <dbReference type="Pfam" id="PF05168"/>
    </source>
</evidence>
<reference evidence="3" key="2">
    <citation type="submission" date="2018-10" db="EMBL/GenBank/DDBJ databases">
        <authorList>
            <person name="Fischer M.A."/>
            <person name="Kern T."/>
            <person name="Deppenmeier U."/>
            <person name="Schmitz R.A."/>
            <person name="Rother M."/>
        </authorList>
    </citation>
    <scope>NUCLEOTIDE SEQUENCE</scope>
    <source>
        <strain evidence="3">E03.2</strain>
    </source>
</reference>
<dbReference type="GeneID" id="53686757"/>
<evidence type="ECO:0000313" key="5">
    <source>
        <dbReference type="Proteomes" id="UP000053087"/>
    </source>
</evidence>
<dbReference type="RefSeq" id="WP_054298109.1">
    <property type="nucleotide sequence ID" value="NZ_CP032683.1"/>
</dbReference>
<dbReference type="InterPro" id="IPR052226">
    <property type="entry name" value="UPF0332_toxin"/>
</dbReference>
<keyword evidence="5" id="KW-1185">Reference proteome</keyword>
<protein>
    <submittedName>
        <fullName evidence="3">HEPN domain-containing protein</fullName>
    </submittedName>
</protein>
<dbReference type="EMBL" id="JAAYQL010000042">
    <property type="protein sequence ID" value="NLK32645.1"/>
    <property type="molecule type" value="Genomic_DNA"/>
</dbReference>
<dbReference type="SUPFAM" id="SSF81593">
    <property type="entry name" value="Nucleotidyltransferase substrate binding subunit/domain"/>
    <property type="match status" value="1"/>
</dbReference>
<organism evidence="3 5">
    <name type="scientific">Methanosarcina flavescens</name>
    <dbReference type="NCBI Taxonomy" id="1715806"/>
    <lineage>
        <taxon>Archaea</taxon>
        <taxon>Methanobacteriati</taxon>
        <taxon>Methanobacteriota</taxon>
        <taxon>Stenosarchaea group</taxon>
        <taxon>Methanomicrobia</taxon>
        <taxon>Methanosarcinales</taxon>
        <taxon>Methanosarcinaceae</taxon>
        <taxon>Methanosarcina</taxon>
    </lineage>
</organism>
<evidence type="ECO:0000313" key="3">
    <source>
        <dbReference type="EMBL" id="AYK14053.1"/>
    </source>
</evidence>
<dbReference type="KEGG" id="mfz:AOB57_001485"/>
<gene>
    <name evidence="3" type="ORF">AOB57_001485</name>
    <name evidence="4" type="ORF">GX302_07360</name>
</gene>
<dbReference type="PANTHER" id="PTHR36565">
    <property type="entry name" value="UPF0332 PROTEIN TM_1000"/>
    <property type="match status" value="1"/>
</dbReference>
<proteinExistence type="inferred from homology"/>
<name>A0A660HP67_9EURY</name>
<sequence>MNWKECQAEKLIKHDSRAWERIPVSISAAERFLRSAQKNLEIDEYEMVQLAAYNSAFHSARALLFSKGYTERSHSCLSIALKHLYKDDPLLLKLVNVFDKMRISRHNVQYGGTFVTFEEAVFSINFAKEMYDTVSKILRSY</sequence>
<dbReference type="InterPro" id="IPR007842">
    <property type="entry name" value="HEPN_dom"/>
</dbReference>
<accession>A0A660HP67</accession>
<dbReference type="PANTHER" id="PTHR36565:SF1">
    <property type="entry name" value="UPF0332 PROTEIN TM_1000"/>
    <property type="match status" value="1"/>
</dbReference>
<evidence type="ECO:0000256" key="1">
    <source>
        <dbReference type="ARBA" id="ARBA00038248"/>
    </source>
</evidence>
<reference evidence="4 6" key="3">
    <citation type="journal article" date="2020" name="Biotechnol. Biofuels">
        <title>New insights from the biogas microbiome by comprehensive genome-resolved metagenomics of nearly 1600 species originating from multiple anaerobic digesters.</title>
        <authorList>
            <person name="Campanaro S."/>
            <person name="Treu L."/>
            <person name="Rodriguez-R L.M."/>
            <person name="Kovalovszki A."/>
            <person name="Ziels R.M."/>
            <person name="Maus I."/>
            <person name="Zhu X."/>
            <person name="Kougias P.G."/>
            <person name="Basile A."/>
            <person name="Luo G."/>
            <person name="Schluter A."/>
            <person name="Konstantinidis K.T."/>
            <person name="Angelidaki I."/>
        </authorList>
    </citation>
    <scope>NUCLEOTIDE SEQUENCE [LARGE SCALE GENOMIC DNA]</scope>
    <source>
        <strain evidence="4">AS22ysBPME_46</strain>
    </source>
</reference>
<dbReference type="EMBL" id="CP032683">
    <property type="protein sequence ID" value="AYK14053.1"/>
    <property type="molecule type" value="Genomic_DNA"/>
</dbReference>
<dbReference type="OrthoDB" id="101012at2157"/>
<evidence type="ECO:0000313" key="4">
    <source>
        <dbReference type="EMBL" id="NLK32645.1"/>
    </source>
</evidence>
<evidence type="ECO:0000313" key="6">
    <source>
        <dbReference type="Proteomes" id="UP000585579"/>
    </source>
</evidence>
<comment type="similarity">
    <text evidence="1">Belongs to the UPF0332 family.</text>
</comment>
<dbReference type="Proteomes" id="UP000585579">
    <property type="component" value="Unassembled WGS sequence"/>
</dbReference>